<proteinExistence type="predicted"/>
<gene>
    <name evidence="2" type="ORF">AMOR_42130</name>
</gene>
<keyword evidence="1" id="KW-0472">Membrane</keyword>
<feature type="transmembrane region" description="Helical" evidence="1">
    <location>
        <begin position="12"/>
        <end position="31"/>
    </location>
</feature>
<evidence type="ECO:0000256" key="1">
    <source>
        <dbReference type="SAM" id="Phobius"/>
    </source>
</evidence>
<keyword evidence="1" id="KW-1133">Transmembrane helix</keyword>
<protein>
    <submittedName>
        <fullName evidence="2">MFS transporter</fullName>
    </submittedName>
</protein>
<feature type="transmembrane region" description="Helical" evidence="1">
    <location>
        <begin position="74"/>
        <end position="93"/>
    </location>
</feature>
<feature type="transmembrane region" description="Helical" evidence="1">
    <location>
        <begin position="323"/>
        <end position="342"/>
    </location>
</feature>
<dbReference type="InterPro" id="IPR010645">
    <property type="entry name" value="MFS_4"/>
</dbReference>
<feature type="transmembrane region" description="Helical" evidence="1">
    <location>
        <begin position="43"/>
        <end position="62"/>
    </location>
</feature>
<sequence length="385" mass="37318">MARSPHAPAVDGALALAAAMGIGRFAYTALLPATQRALGIDDAVAGALASGNLVGYLAGVLVARQLVAGRARGAALRAALAATALATALGAALPSTSAWAVLRFVAGVASGLVFVLASAAALERAAARAGVIFGGVGIGIALSGAVAALSPAWAGFEAPWLVLAAAAALLAIPGWRHLAVPVPAHAAAGGAGPPPHPGLGLGRLGAAYFLEGLGYIVSGTFTVAAVRRTPGLEPLAPWTWVLTGVAAVPSAILWARAGRRIGARRALSAAYLVQAAGMALPSLSRSPGAALAGAALFGGTFMGITTLAMAAGRSLAPATPGRIVATLTAVYGVGQILGPILAGALSHRLGDPRPAVLAAAAAVAAGGALLAVPGGRERSAGARDG</sequence>
<feature type="transmembrane region" description="Helical" evidence="1">
    <location>
        <begin position="354"/>
        <end position="373"/>
    </location>
</feature>
<feature type="transmembrane region" description="Helical" evidence="1">
    <location>
        <begin position="267"/>
        <end position="284"/>
    </location>
</feature>
<dbReference type="Proteomes" id="UP001162891">
    <property type="component" value="Chromosome"/>
</dbReference>
<dbReference type="InterPro" id="IPR036259">
    <property type="entry name" value="MFS_trans_sf"/>
</dbReference>
<dbReference type="Pfam" id="PF06779">
    <property type="entry name" value="MFS_4"/>
    <property type="match status" value="1"/>
</dbReference>
<feature type="transmembrane region" description="Helical" evidence="1">
    <location>
        <begin position="158"/>
        <end position="175"/>
    </location>
</feature>
<organism evidence="2 3">
    <name type="scientific">Anaeromyxobacter oryzae</name>
    <dbReference type="NCBI Taxonomy" id="2918170"/>
    <lineage>
        <taxon>Bacteria</taxon>
        <taxon>Pseudomonadati</taxon>
        <taxon>Myxococcota</taxon>
        <taxon>Myxococcia</taxon>
        <taxon>Myxococcales</taxon>
        <taxon>Cystobacterineae</taxon>
        <taxon>Anaeromyxobacteraceae</taxon>
        <taxon>Anaeromyxobacter</taxon>
    </lineage>
</organism>
<dbReference type="RefSeq" id="WP_248353809.1">
    <property type="nucleotide sequence ID" value="NZ_AP025591.1"/>
</dbReference>
<dbReference type="PANTHER" id="PTHR23537">
    <property type="match status" value="1"/>
</dbReference>
<feature type="transmembrane region" description="Helical" evidence="1">
    <location>
        <begin position="238"/>
        <end position="255"/>
    </location>
</feature>
<dbReference type="EMBL" id="AP025591">
    <property type="protein sequence ID" value="BDG05217.1"/>
    <property type="molecule type" value="Genomic_DNA"/>
</dbReference>
<reference evidence="3" key="1">
    <citation type="journal article" date="2022" name="Int. J. Syst. Evol. Microbiol.">
        <title>Anaeromyxobacter oryzae sp. nov., Anaeromyxobacter diazotrophicus sp. nov. and Anaeromyxobacter paludicola sp. nov., isolated from paddy soils.</title>
        <authorList>
            <person name="Itoh H."/>
            <person name="Xu Z."/>
            <person name="Mise K."/>
            <person name="Masuda Y."/>
            <person name="Ushijima N."/>
            <person name="Hayakawa C."/>
            <person name="Shiratori Y."/>
            <person name="Senoo K."/>
        </authorList>
    </citation>
    <scope>NUCLEOTIDE SEQUENCE [LARGE SCALE GENOMIC DNA]</scope>
    <source>
        <strain evidence="3">Red232</strain>
    </source>
</reference>
<dbReference type="SUPFAM" id="SSF103473">
    <property type="entry name" value="MFS general substrate transporter"/>
    <property type="match status" value="1"/>
</dbReference>
<name>A0ABM7X0H2_9BACT</name>
<dbReference type="Gene3D" id="1.20.1250.20">
    <property type="entry name" value="MFS general substrate transporter like domains"/>
    <property type="match status" value="2"/>
</dbReference>
<keyword evidence="3" id="KW-1185">Reference proteome</keyword>
<accession>A0ABM7X0H2</accession>
<feature type="transmembrane region" description="Helical" evidence="1">
    <location>
        <begin position="129"/>
        <end position="152"/>
    </location>
</feature>
<keyword evidence="1" id="KW-0812">Transmembrane</keyword>
<evidence type="ECO:0000313" key="2">
    <source>
        <dbReference type="EMBL" id="BDG05217.1"/>
    </source>
</evidence>
<feature type="transmembrane region" description="Helical" evidence="1">
    <location>
        <begin position="290"/>
        <end position="311"/>
    </location>
</feature>
<dbReference type="PANTHER" id="PTHR23537:SF1">
    <property type="entry name" value="SUGAR TRANSPORTER"/>
    <property type="match status" value="1"/>
</dbReference>
<feature type="transmembrane region" description="Helical" evidence="1">
    <location>
        <begin position="99"/>
        <end position="122"/>
    </location>
</feature>
<evidence type="ECO:0000313" key="3">
    <source>
        <dbReference type="Proteomes" id="UP001162891"/>
    </source>
</evidence>
<feature type="transmembrane region" description="Helical" evidence="1">
    <location>
        <begin position="206"/>
        <end position="226"/>
    </location>
</feature>